<reference evidence="1" key="2">
    <citation type="journal article" date="2023" name="IMA Fungus">
        <title>Comparative genomic study of the Penicillium genus elucidates a diverse pangenome and 15 lateral gene transfer events.</title>
        <authorList>
            <person name="Petersen C."/>
            <person name="Sorensen T."/>
            <person name="Nielsen M.R."/>
            <person name="Sondergaard T.E."/>
            <person name="Sorensen J.L."/>
            <person name="Fitzpatrick D.A."/>
            <person name="Frisvad J.C."/>
            <person name="Nielsen K.L."/>
        </authorList>
    </citation>
    <scope>NUCLEOTIDE SEQUENCE</scope>
    <source>
        <strain evidence="1">IBT 17660</strain>
    </source>
</reference>
<proteinExistence type="predicted"/>
<sequence>STPKEALNTLEIQRVNVPRTFTISDYTLSASSSSRFEVWYLYNPEEDEEPALPEELTELDWEELKKEFPIN</sequence>
<keyword evidence="2" id="KW-1185">Reference proteome</keyword>
<dbReference type="AlphaFoldDB" id="A0A9X0BHJ7"/>
<comment type="caution">
    <text evidence="1">The sequence shown here is derived from an EMBL/GenBank/DDBJ whole genome shotgun (WGS) entry which is preliminary data.</text>
</comment>
<name>A0A9X0BHJ7_9EURO</name>
<protein>
    <submittedName>
        <fullName evidence="1">Uncharacterized protein</fullName>
    </submittedName>
</protein>
<gene>
    <name evidence="1" type="ORF">N7530_010334</name>
</gene>
<evidence type="ECO:0000313" key="2">
    <source>
        <dbReference type="Proteomes" id="UP001147760"/>
    </source>
</evidence>
<organism evidence="1 2">
    <name type="scientific">Penicillium desertorum</name>
    <dbReference type="NCBI Taxonomy" id="1303715"/>
    <lineage>
        <taxon>Eukaryota</taxon>
        <taxon>Fungi</taxon>
        <taxon>Dikarya</taxon>
        <taxon>Ascomycota</taxon>
        <taxon>Pezizomycotina</taxon>
        <taxon>Eurotiomycetes</taxon>
        <taxon>Eurotiomycetidae</taxon>
        <taxon>Eurotiales</taxon>
        <taxon>Aspergillaceae</taxon>
        <taxon>Penicillium</taxon>
    </lineage>
</organism>
<dbReference type="EMBL" id="JAPWDO010000007">
    <property type="protein sequence ID" value="KAJ5462129.1"/>
    <property type="molecule type" value="Genomic_DNA"/>
</dbReference>
<evidence type="ECO:0000313" key="1">
    <source>
        <dbReference type="EMBL" id="KAJ5462129.1"/>
    </source>
</evidence>
<dbReference type="Proteomes" id="UP001147760">
    <property type="component" value="Unassembled WGS sequence"/>
</dbReference>
<feature type="non-terminal residue" evidence="1">
    <location>
        <position position="1"/>
    </location>
</feature>
<reference evidence="1" key="1">
    <citation type="submission" date="2022-12" db="EMBL/GenBank/DDBJ databases">
        <authorList>
            <person name="Petersen C."/>
        </authorList>
    </citation>
    <scope>NUCLEOTIDE SEQUENCE</scope>
    <source>
        <strain evidence="1">IBT 17660</strain>
    </source>
</reference>
<accession>A0A9X0BHJ7</accession>